<dbReference type="SMART" id="SM00091">
    <property type="entry name" value="PAS"/>
    <property type="match status" value="2"/>
</dbReference>
<dbReference type="InterPro" id="IPR000014">
    <property type="entry name" value="PAS"/>
</dbReference>
<dbReference type="PROSITE" id="PS50109">
    <property type="entry name" value="HIS_KIN"/>
    <property type="match status" value="1"/>
</dbReference>
<dbReference type="InterPro" id="IPR003594">
    <property type="entry name" value="HATPase_dom"/>
</dbReference>
<sequence>MIKKRKFYTLSDIRKHIVFTPLIFVFLISFIAILVITFVLEFEKKNNTFLYIQEDTYNKETILNEYISDIKYNASSSFDNEEILLNEAVLSLYGYIHYSVQGISKYTIIKKMMEVEKKTNFEFVLFSTEDDSVLYGKEIIDYLKVLTNSNIKMSSFRHHMLKNISYIGTNNLIYWVDTEKRKIRLSYFKKLDNTQYYIGAFSKIDDLKESTRNAILNSIVQKSKYYKDAYFWFYDYNLGYVYNYYNKGQKIDAKFILDQDRLNSSNEILKKYINNETTSSSDIHNFSKYNFLISIKSFSLPNKIAQLKYEYNSKLSIAISIVILIAIFLIVASTLFSKFINKIFHRYNKRLETRNIMYKKWKERYELAIIASNDGLWDIDLKTKHIYFSKKWLDMFGYEDGDINNLDEWFDLIHYEDRQLVMDKFNKHLNGDSENFVCEYRIKNKNNKFKWILVRGKAFNDNNHKRMLMMSMDIEQRKKLIKELKYVDLLVEYGRIVIFKWKNDENLSVDYISKSISSYGYSAQEFQSKEVSYFDFVHEDDIKELKEDLAKAVNNDERSFTKVYRVKDKNGDVRWVFTRTIFLKDDFGNVAYFYGYISDITEMKLTEEELKHKVDEEVEKNIEKDRILVHQSKLAAMGEMLGNIAHQWRQPLNNINLLTHFIRDSYGTLSKEELDSVIKDTKLQIEYMSQTIDDFRNFYQPNKDKVKFNVKDSILQCSKIVETQFEKNNIELNITGEDVETVNYMNELQQVVLNILNNAADAAIIKKQIADFDAKVDVEIFIDYGNKIKIVLENNCGKIEDEVMDRMFEPYFTTKFENQGTGIGLYMAKTIIEKNMGGKIFAKNKNDGVIFVIILPLSYY</sequence>
<keyword evidence="6" id="KW-0812">Transmembrane</keyword>
<dbReference type="PROSITE" id="PS50112">
    <property type="entry name" value="PAS"/>
    <property type="match status" value="2"/>
</dbReference>
<dbReference type="CDD" id="cd00130">
    <property type="entry name" value="PAS"/>
    <property type="match status" value="2"/>
</dbReference>
<dbReference type="PROSITE" id="PS50113">
    <property type="entry name" value="PAC"/>
    <property type="match status" value="1"/>
</dbReference>
<feature type="transmembrane region" description="Helical" evidence="6">
    <location>
        <begin position="21"/>
        <end position="40"/>
    </location>
</feature>
<dbReference type="SMART" id="SM00387">
    <property type="entry name" value="HATPase_c"/>
    <property type="match status" value="1"/>
</dbReference>
<comment type="catalytic activity">
    <reaction evidence="1">
        <text>ATP + protein L-histidine = ADP + protein N-phospho-L-histidine.</text>
        <dbReference type="EC" id="2.7.13.3"/>
    </reaction>
</comment>
<dbReference type="OrthoDB" id="9789238at2"/>
<evidence type="ECO:0000256" key="6">
    <source>
        <dbReference type="SAM" id="Phobius"/>
    </source>
</evidence>
<feature type="domain" description="PAC" evidence="9">
    <location>
        <begin position="560"/>
        <end position="612"/>
    </location>
</feature>
<dbReference type="SUPFAM" id="SSF55785">
    <property type="entry name" value="PYP-like sensor domain (PAS domain)"/>
    <property type="match status" value="2"/>
</dbReference>
<dbReference type="InterPro" id="IPR000700">
    <property type="entry name" value="PAS-assoc_C"/>
</dbReference>
<dbReference type="Gene3D" id="1.10.287.130">
    <property type="match status" value="1"/>
</dbReference>
<proteinExistence type="predicted"/>
<keyword evidence="4" id="KW-0808">Transferase</keyword>
<evidence type="ECO:0000256" key="3">
    <source>
        <dbReference type="ARBA" id="ARBA00022553"/>
    </source>
</evidence>
<dbReference type="AlphaFoldDB" id="A0A5R8Y1M2"/>
<dbReference type="PRINTS" id="PR00344">
    <property type="entry name" value="BCTRLSENSOR"/>
</dbReference>
<dbReference type="CDD" id="cd00082">
    <property type="entry name" value="HisKA"/>
    <property type="match status" value="1"/>
</dbReference>
<feature type="domain" description="Histidine kinase" evidence="7">
    <location>
        <begin position="643"/>
        <end position="859"/>
    </location>
</feature>
<dbReference type="InterPro" id="IPR035965">
    <property type="entry name" value="PAS-like_dom_sf"/>
</dbReference>
<dbReference type="NCBIfam" id="TIGR00229">
    <property type="entry name" value="sensory_box"/>
    <property type="match status" value="2"/>
</dbReference>
<feature type="domain" description="PAS" evidence="8">
    <location>
        <begin position="519"/>
        <end position="556"/>
    </location>
</feature>
<feature type="domain" description="PAS" evidence="8">
    <location>
        <begin position="361"/>
        <end position="432"/>
    </location>
</feature>
<dbReference type="InterPro" id="IPR005467">
    <property type="entry name" value="His_kinase_dom"/>
</dbReference>
<evidence type="ECO:0000256" key="5">
    <source>
        <dbReference type="ARBA" id="ARBA00022777"/>
    </source>
</evidence>
<reference evidence="10 11" key="1">
    <citation type="submission" date="2019-05" db="EMBL/GenBank/DDBJ databases">
        <title>Arcobacter sp. nov., isolated from sea sediment.</title>
        <authorList>
            <person name="Kim W."/>
        </authorList>
    </citation>
    <scope>NUCLEOTIDE SEQUENCE [LARGE SCALE GENOMIC DNA]</scope>
    <source>
        <strain evidence="10 11">CAU 1517</strain>
    </source>
</reference>
<protein>
    <recommendedName>
        <fullName evidence="2">histidine kinase</fullName>
        <ecNumber evidence="2">2.7.13.3</ecNumber>
    </recommendedName>
</protein>
<dbReference type="RefSeq" id="WP_138152498.1">
    <property type="nucleotide sequence ID" value="NZ_VANU01000003.1"/>
</dbReference>
<dbReference type="EMBL" id="VANU01000003">
    <property type="protein sequence ID" value="TLP38503.1"/>
    <property type="molecule type" value="Genomic_DNA"/>
</dbReference>
<dbReference type="SMART" id="SM00388">
    <property type="entry name" value="HisKA"/>
    <property type="match status" value="1"/>
</dbReference>
<keyword evidence="6" id="KW-1133">Transmembrane helix</keyword>
<organism evidence="10 11">
    <name type="scientific">Arcobacter arenosus</name>
    <dbReference type="NCBI Taxonomy" id="2576037"/>
    <lineage>
        <taxon>Bacteria</taxon>
        <taxon>Pseudomonadati</taxon>
        <taxon>Campylobacterota</taxon>
        <taxon>Epsilonproteobacteria</taxon>
        <taxon>Campylobacterales</taxon>
        <taxon>Arcobacteraceae</taxon>
        <taxon>Arcobacter</taxon>
    </lineage>
</organism>
<feature type="transmembrane region" description="Helical" evidence="6">
    <location>
        <begin position="315"/>
        <end position="340"/>
    </location>
</feature>
<keyword evidence="5" id="KW-0418">Kinase</keyword>
<dbReference type="SUPFAM" id="SSF47384">
    <property type="entry name" value="Homodimeric domain of signal transducing histidine kinase"/>
    <property type="match status" value="1"/>
</dbReference>
<dbReference type="SMART" id="SM00086">
    <property type="entry name" value="PAC"/>
    <property type="match status" value="2"/>
</dbReference>
<dbReference type="Gene3D" id="3.30.565.10">
    <property type="entry name" value="Histidine kinase-like ATPase, C-terminal domain"/>
    <property type="match status" value="1"/>
</dbReference>
<dbReference type="InterPro" id="IPR036097">
    <property type="entry name" value="HisK_dim/P_sf"/>
</dbReference>
<dbReference type="Proteomes" id="UP000308901">
    <property type="component" value="Unassembled WGS sequence"/>
</dbReference>
<comment type="caution">
    <text evidence="10">The sequence shown here is derived from an EMBL/GenBank/DDBJ whole genome shotgun (WGS) entry which is preliminary data.</text>
</comment>
<keyword evidence="3" id="KW-0597">Phosphoprotein</keyword>
<evidence type="ECO:0000259" key="9">
    <source>
        <dbReference type="PROSITE" id="PS50113"/>
    </source>
</evidence>
<evidence type="ECO:0000259" key="8">
    <source>
        <dbReference type="PROSITE" id="PS50112"/>
    </source>
</evidence>
<dbReference type="Gene3D" id="3.30.450.20">
    <property type="entry name" value="PAS domain"/>
    <property type="match status" value="2"/>
</dbReference>
<evidence type="ECO:0000256" key="1">
    <source>
        <dbReference type="ARBA" id="ARBA00000085"/>
    </source>
</evidence>
<dbReference type="InterPro" id="IPR052162">
    <property type="entry name" value="Sensor_kinase/Photoreceptor"/>
</dbReference>
<dbReference type="GO" id="GO:0000155">
    <property type="term" value="F:phosphorelay sensor kinase activity"/>
    <property type="evidence" value="ECO:0007669"/>
    <property type="project" value="InterPro"/>
</dbReference>
<evidence type="ECO:0000313" key="10">
    <source>
        <dbReference type="EMBL" id="TLP38503.1"/>
    </source>
</evidence>
<dbReference type="InterPro" id="IPR036890">
    <property type="entry name" value="HATPase_C_sf"/>
</dbReference>
<dbReference type="PANTHER" id="PTHR43304:SF1">
    <property type="entry name" value="PAC DOMAIN-CONTAINING PROTEIN"/>
    <property type="match status" value="1"/>
</dbReference>
<name>A0A5R8Y1M2_9BACT</name>
<dbReference type="Pfam" id="PF02518">
    <property type="entry name" value="HATPase_c"/>
    <property type="match status" value="1"/>
</dbReference>
<dbReference type="InterPro" id="IPR003661">
    <property type="entry name" value="HisK_dim/P_dom"/>
</dbReference>
<evidence type="ECO:0000256" key="2">
    <source>
        <dbReference type="ARBA" id="ARBA00012438"/>
    </source>
</evidence>
<dbReference type="InterPro" id="IPR001610">
    <property type="entry name" value="PAC"/>
</dbReference>
<dbReference type="EC" id="2.7.13.3" evidence="2"/>
<dbReference type="PANTHER" id="PTHR43304">
    <property type="entry name" value="PHYTOCHROME-LIKE PROTEIN CPH1"/>
    <property type="match status" value="1"/>
</dbReference>
<dbReference type="InterPro" id="IPR004358">
    <property type="entry name" value="Sig_transdc_His_kin-like_C"/>
</dbReference>
<dbReference type="SUPFAM" id="SSF55874">
    <property type="entry name" value="ATPase domain of HSP90 chaperone/DNA topoisomerase II/histidine kinase"/>
    <property type="match status" value="1"/>
</dbReference>
<keyword evidence="11" id="KW-1185">Reference proteome</keyword>
<evidence type="ECO:0000256" key="4">
    <source>
        <dbReference type="ARBA" id="ARBA00022679"/>
    </source>
</evidence>
<gene>
    <name evidence="10" type="ORF">FDK22_08535</name>
</gene>
<dbReference type="Pfam" id="PF08447">
    <property type="entry name" value="PAS_3"/>
    <property type="match status" value="2"/>
</dbReference>
<accession>A0A5R8Y1M2</accession>
<evidence type="ECO:0000313" key="11">
    <source>
        <dbReference type="Proteomes" id="UP000308901"/>
    </source>
</evidence>
<evidence type="ECO:0000259" key="7">
    <source>
        <dbReference type="PROSITE" id="PS50109"/>
    </source>
</evidence>
<dbReference type="InterPro" id="IPR013655">
    <property type="entry name" value="PAS_fold_3"/>
</dbReference>
<dbReference type="Pfam" id="PF00512">
    <property type="entry name" value="HisKA"/>
    <property type="match status" value="1"/>
</dbReference>
<keyword evidence="6" id="KW-0472">Membrane</keyword>